<dbReference type="InterPro" id="IPR024370">
    <property type="entry name" value="PBP_domain"/>
</dbReference>
<dbReference type="InterPro" id="IPR036280">
    <property type="entry name" value="Multihaem_cyt_sf"/>
</dbReference>
<dbReference type="Gene3D" id="3.90.10.10">
    <property type="entry name" value="Cytochrome C3"/>
    <property type="match status" value="1"/>
</dbReference>
<dbReference type="Proteomes" id="UP000539075">
    <property type="component" value="Unassembled WGS sequence"/>
</dbReference>
<dbReference type="InterPro" id="IPR029467">
    <property type="entry name" value="Cyt_c7-like"/>
</dbReference>
<comment type="caution">
    <text evidence="5">The sequence shown here is derived from an EMBL/GenBank/DDBJ whole genome shotgun (WGS) entry which is preliminary data.</text>
</comment>
<protein>
    <submittedName>
        <fullName evidence="5">C(7)-type cytochrome triheme protein</fullName>
    </submittedName>
</protein>
<keyword evidence="6" id="KW-1185">Reference proteome</keyword>
<dbReference type="InterPro" id="IPR050811">
    <property type="entry name" value="Phosphate_ABC_transporter"/>
</dbReference>
<dbReference type="CDD" id="cd13653">
    <property type="entry name" value="PBP2_phosphate_like_1"/>
    <property type="match status" value="1"/>
</dbReference>
<feature type="chain" id="PRO_5030678340" evidence="2">
    <location>
        <begin position="24"/>
        <end position="374"/>
    </location>
</feature>
<evidence type="ECO:0000313" key="5">
    <source>
        <dbReference type="EMBL" id="MBB5143168.1"/>
    </source>
</evidence>
<proteinExistence type="predicted"/>
<dbReference type="EMBL" id="JACHGO010000003">
    <property type="protein sequence ID" value="MBB5143168.1"/>
    <property type="molecule type" value="Genomic_DNA"/>
</dbReference>
<dbReference type="PANTHER" id="PTHR30570">
    <property type="entry name" value="PERIPLASMIC PHOSPHATE BINDING COMPONENT OF PHOSPHATE ABC TRANSPORTER"/>
    <property type="match status" value="1"/>
</dbReference>
<organism evidence="5 6">
    <name type="scientific">Desulfovibrio intestinalis</name>
    <dbReference type="NCBI Taxonomy" id="58621"/>
    <lineage>
        <taxon>Bacteria</taxon>
        <taxon>Pseudomonadati</taxon>
        <taxon>Thermodesulfobacteriota</taxon>
        <taxon>Desulfovibrionia</taxon>
        <taxon>Desulfovibrionales</taxon>
        <taxon>Desulfovibrionaceae</taxon>
        <taxon>Desulfovibrio</taxon>
    </lineage>
</organism>
<feature type="domain" description="PBP" evidence="3">
    <location>
        <begin position="136"/>
        <end position="361"/>
    </location>
</feature>
<evidence type="ECO:0000259" key="4">
    <source>
        <dbReference type="Pfam" id="PF14522"/>
    </source>
</evidence>
<evidence type="ECO:0000259" key="3">
    <source>
        <dbReference type="Pfam" id="PF12849"/>
    </source>
</evidence>
<feature type="signal peptide" evidence="2">
    <location>
        <begin position="1"/>
        <end position="23"/>
    </location>
</feature>
<dbReference type="AlphaFoldDB" id="A0A7W8C082"/>
<dbReference type="SUPFAM" id="SSF48695">
    <property type="entry name" value="Multiheme cytochromes"/>
    <property type="match status" value="1"/>
</dbReference>
<dbReference type="Gene3D" id="3.40.190.10">
    <property type="entry name" value="Periplasmic binding protein-like II"/>
    <property type="match status" value="2"/>
</dbReference>
<accession>A0A7W8C082</accession>
<evidence type="ECO:0000256" key="1">
    <source>
        <dbReference type="ARBA" id="ARBA00022729"/>
    </source>
</evidence>
<feature type="domain" description="Cytochrome c7-like" evidence="4">
    <location>
        <begin position="39"/>
        <end position="98"/>
    </location>
</feature>
<dbReference type="Pfam" id="PF12849">
    <property type="entry name" value="PBP_like_2"/>
    <property type="match status" value="1"/>
</dbReference>
<dbReference type="Pfam" id="PF14522">
    <property type="entry name" value="Cytochrome_C7"/>
    <property type="match status" value="1"/>
</dbReference>
<evidence type="ECO:0000313" key="6">
    <source>
        <dbReference type="Proteomes" id="UP000539075"/>
    </source>
</evidence>
<dbReference type="PANTHER" id="PTHR30570:SF1">
    <property type="entry name" value="PHOSPHATE-BINDING PROTEIN PSTS"/>
    <property type="match status" value="1"/>
</dbReference>
<dbReference type="RefSeq" id="WP_183718522.1">
    <property type="nucleotide sequence ID" value="NZ_JACHGO010000003.1"/>
</dbReference>
<evidence type="ECO:0000256" key="2">
    <source>
        <dbReference type="SAM" id="SignalP"/>
    </source>
</evidence>
<keyword evidence="1 2" id="KW-0732">Signal</keyword>
<reference evidence="5 6" key="1">
    <citation type="submission" date="2020-08" db="EMBL/GenBank/DDBJ databases">
        <title>Genomic Encyclopedia of Type Strains, Phase IV (KMG-IV): sequencing the most valuable type-strain genomes for metagenomic binning, comparative biology and taxonomic classification.</title>
        <authorList>
            <person name="Goeker M."/>
        </authorList>
    </citation>
    <scope>NUCLEOTIDE SEQUENCE [LARGE SCALE GENOMIC DNA]</scope>
    <source>
        <strain evidence="5 6">DSM 11275</strain>
    </source>
</reference>
<dbReference type="SUPFAM" id="SSF53850">
    <property type="entry name" value="Periplasmic binding protein-like II"/>
    <property type="match status" value="1"/>
</dbReference>
<gene>
    <name evidence="5" type="ORF">HNQ38_001256</name>
</gene>
<sequence>MCRLYQTALLLLVVVLTAIPASGTERGTIRFGGGGQGTVVFDGQLHASKGFECRTCHDAIFPTAHKAQISMEDHFKGVACFTCHNQVVVSRNCGFCHRKFEPAPLSTTFNMADSPEGNVPAPVALKKTRQELQSPLTYEGASTVGSKIMPEAAQLFTAHTGVPFGEMGIAGAGAGLKAVAAGKVSMGGLASAITDKEKAQVVGWQVIGYDVMGVFVHPSNPVRSLTMEQLRAIFSGRETSWKAFGGPDMPIVVYSEALAGGRATVKAFQDMVLGGGTYGKLVELDDAVDCVADVAKDPAGITASSLSFAIPGVEVLKVNGAAPEKVAVQSGAYPLKRPLTLITLQPTGNIQAFFDFMLSPEGQDIVSKHFVPVK</sequence>
<name>A0A7W8C082_9BACT</name>